<dbReference type="Pfam" id="PF23383">
    <property type="entry name" value="Beta-prop_IFT140_1st"/>
    <property type="match status" value="1"/>
</dbReference>
<dbReference type="Proteomes" id="UP001652625">
    <property type="component" value="Chromosome 08"/>
</dbReference>
<accession>A0ABM4CB27</accession>
<sequence length="118" mass="12936">MKVLTTTTKINLTIFEYISVFIGTLAGGTDQGHVALWKYNSLKNDDQLWVLQPPSDVVGSVTHLEWGASLGLIAVNCVSSVTILNKATMSYCFSGNIAAVQLSPAHLLIKFYLCMWKI</sequence>
<evidence type="ECO:0000313" key="3">
    <source>
        <dbReference type="RefSeq" id="XP_065658866.1"/>
    </source>
</evidence>
<keyword evidence="2" id="KW-1185">Reference proteome</keyword>
<evidence type="ECO:0000313" key="2">
    <source>
        <dbReference type="Proteomes" id="UP001652625"/>
    </source>
</evidence>
<protein>
    <submittedName>
        <fullName evidence="3">Intraflagellar transport protein 140 homolog</fullName>
    </submittedName>
</protein>
<gene>
    <name evidence="3" type="primary">LOC136083398</name>
</gene>
<name>A0ABM4CB27_HYDVU</name>
<reference evidence="3" key="1">
    <citation type="submission" date="2025-08" db="UniProtKB">
        <authorList>
            <consortium name="RefSeq"/>
        </authorList>
    </citation>
    <scope>IDENTIFICATION</scope>
</reference>
<dbReference type="RefSeq" id="XP_065658866.1">
    <property type="nucleotide sequence ID" value="XM_065802794.1"/>
</dbReference>
<feature type="domain" description="IFT140 first beta-propeller" evidence="1">
    <location>
        <begin position="23"/>
        <end position="85"/>
    </location>
</feature>
<dbReference type="GeneID" id="136083398"/>
<organism evidence="2 3">
    <name type="scientific">Hydra vulgaris</name>
    <name type="common">Hydra</name>
    <name type="synonym">Hydra attenuata</name>
    <dbReference type="NCBI Taxonomy" id="6087"/>
    <lineage>
        <taxon>Eukaryota</taxon>
        <taxon>Metazoa</taxon>
        <taxon>Cnidaria</taxon>
        <taxon>Hydrozoa</taxon>
        <taxon>Hydroidolina</taxon>
        <taxon>Anthoathecata</taxon>
        <taxon>Aplanulata</taxon>
        <taxon>Hydridae</taxon>
        <taxon>Hydra</taxon>
    </lineage>
</organism>
<proteinExistence type="predicted"/>
<dbReference type="InterPro" id="IPR056154">
    <property type="entry name" value="Beta-prop_IFT140_1st"/>
</dbReference>
<evidence type="ECO:0000259" key="1">
    <source>
        <dbReference type="Pfam" id="PF23383"/>
    </source>
</evidence>